<evidence type="ECO:0000313" key="2">
    <source>
        <dbReference type="EMBL" id="RCX31312.1"/>
    </source>
</evidence>
<protein>
    <submittedName>
        <fullName evidence="2">Putative membrane protein</fullName>
    </submittedName>
</protein>
<accession>A0A369CB97</accession>
<dbReference type="InterPro" id="IPR019253">
    <property type="entry name" value="DUF2244_TM"/>
</dbReference>
<keyword evidence="1" id="KW-1133">Transmembrane helix</keyword>
<dbReference type="AlphaFoldDB" id="A0A369CB97"/>
<name>A0A369CB97_9GAMM</name>
<keyword evidence="1" id="KW-0812">Transmembrane</keyword>
<dbReference type="Pfam" id="PF10003">
    <property type="entry name" value="DUF2244"/>
    <property type="match status" value="1"/>
</dbReference>
<keyword evidence="1" id="KW-0472">Membrane</keyword>
<dbReference type="Proteomes" id="UP000252707">
    <property type="component" value="Unassembled WGS sequence"/>
</dbReference>
<dbReference type="EMBL" id="QPJY01000003">
    <property type="protein sequence ID" value="RCX31312.1"/>
    <property type="molecule type" value="Genomic_DNA"/>
</dbReference>
<proteinExistence type="predicted"/>
<feature type="transmembrane region" description="Helical" evidence="1">
    <location>
        <begin position="31"/>
        <end position="49"/>
    </location>
</feature>
<dbReference type="OrthoDB" id="7062615at2"/>
<gene>
    <name evidence="2" type="ORF">DFQ59_103280</name>
</gene>
<evidence type="ECO:0000313" key="3">
    <source>
        <dbReference type="Proteomes" id="UP000252707"/>
    </source>
</evidence>
<reference evidence="2 3" key="1">
    <citation type="submission" date="2018-07" db="EMBL/GenBank/DDBJ databases">
        <title>Genomic Encyclopedia of Type Strains, Phase IV (KMG-IV): sequencing the most valuable type-strain genomes for metagenomic binning, comparative biology and taxonomic classification.</title>
        <authorList>
            <person name="Goeker M."/>
        </authorList>
    </citation>
    <scope>NUCLEOTIDE SEQUENCE [LARGE SCALE GENOMIC DNA]</scope>
    <source>
        <strain evidence="2 3">DSM 26407</strain>
    </source>
</reference>
<sequence length="162" mass="18414">MVMRGSNAEDAGETFRLQPNRSMRWTDIQRVLTVFGLFTAMIAVAVAALGAWPVLPFTGLELLLLAGAFYLNARQGSAREVISLHSDRLELYRGNGRQHDRPYRLPRPWTRVELARDPAGRYPSRLFLNAHGRRHEVGAWLPEHERRRLARDLTRALGTSVS</sequence>
<comment type="caution">
    <text evidence="2">The sequence shown here is derived from an EMBL/GenBank/DDBJ whole genome shotgun (WGS) entry which is preliminary data.</text>
</comment>
<evidence type="ECO:0000256" key="1">
    <source>
        <dbReference type="SAM" id="Phobius"/>
    </source>
</evidence>
<keyword evidence="3" id="KW-1185">Reference proteome</keyword>
<organism evidence="2 3">
    <name type="scientific">Thioalbus denitrificans</name>
    <dbReference type="NCBI Taxonomy" id="547122"/>
    <lineage>
        <taxon>Bacteria</taxon>
        <taxon>Pseudomonadati</taxon>
        <taxon>Pseudomonadota</taxon>
        <taxon>Gammaproteobacteria</taxon>
        <taxon>Chromatiales</taxon>
        <taxon>Ectothiorhodospiraceae</taxon>
        <taxon>Thioalbus</taxon>
    </lineage>
</organism>